<dbReference type="Proteomes" id="UP000035444">
    <property type="component" value="Unassembled WGS sequence"/>
</dbReference>
<name>A0A0H2MZJ7_9PROT</name>
<reference evidence="1 2" key="1">
    <citation type="submission" date="2015-03" db="EMBL/GenBank/DDBJ databases">
        <title>Genome Sequence of Kiloniella spongiae MEBiC09566, isolated from a marine sponge.</title>
        <authorList>
            <person name="Shao Z."/>
            <person name="Wang L."/>
            <person name="Li X."/>
        </authorList>
    </citation>
    <scope>NUCLEOTIDE SEQUENCE [LARGE SCALE GENOMIC DNA]</scope>
    <source>
        <strain evidence="1 2">MEBiC09566</strain>
    </source>
</reference>
<comment type="caution">
    <text evidence="1">The sequence shown here is derived from an EMBL/GenBank/DDBJ whole genome shotgun (WGS) entry which is preliminary data.</text>
</comment>
<keyword evidence="2" id="KW-1185">Reference proteome</keyword>
<gene>
    <name evidence="1" type="ORF">WH96_00605</name>
</gene>
<dbReference type="EMBL" id="LAQL01000002">
    <property type="protein sequence ID" value="KLN62080.1"/>
    <property type="molecule type" value="Genomic_DNA"/>
</dbReference>
<accession>A0A0H2MZJ7</accession>
<dbReference type="STRING" id="1489064.WH96_00605"/>
<sequence>MTILLVVGFAVVVYTISTRLSDGTLSKKADEEVGMLSEVAIEGKSSDRLSHRSGEPFDTVPIKIPAGCRLADTQLLGDRVLFRFDGELTRDCQRVDIYDSHNGTKVGGWQIDDSPD</sequence>
<evidence type="ECO:0000313" key="1">
    <source>
        <dbReference type="EMBL" id="KLN62080.1"/>
    </source>
</evidence>
<evidence type="ECO:0000313" key="2">
    <source>
        <dbReference type="Proteomes" id="UP000035444"/>
    </source>
</evidence>
<proteinExistence type="predicted"/>
<protein>
    <submittedName>
        <fullName evidence="1">Uncharacterized protein</fullName>
    </submittedName>
</protein>
<organism evidence="1 2">
    <name type="scientific">Kiloniella spongiae</name>
    <dbReference type="NCBI Taxonomy" id="1489064"/>
    <lineage>
        <taxon>Bacteria</taxon>
        <taxon>Pseudomonadati</taxon>
        <taxon>Pseudomonadota</taxon>
        <taxon>Alphaproteobacteria</taxon>
        <taxon>Rhodospirillales</taxon>
        <taxon>Kiloniellaceae</taxon>
        <taxon>Kiloniella</taxon>
    </lineage>
</organism>
<dbReference type="AlphaFoldDB" id="A0A0H2MZJ7"/>